<evidence type="ECO:0000313" key="2">
    <source>
        <dbReference type="Proteomes" id="UP000184543"/>
    </source>
</evidence>
<name>A0A1M6HM22_9FLAO</name>
<sequence>MNTRYPLVCSMRIGGYYIQPECLLSYQLTNEISSRNIIGSQFITLHILNGPASKSDKNRK</sequence>
<proteinExistence type="predicted"/>
<dbReference type="Proteomes" id="UP000184543">
    <property type="component" value="Unassembled WGS sequence"/>
</dbReference>
<gene>
    <name evidence="1" type="ORF">SAMN04488513_103101</name>
</gene>
<accession>A0A1M6HM22</accession>
<dbReference type="EMBL" id="FQYU01000003">
    <property type="protein sequence ID" value="SHJ23205.1"/>
    <property type="molecule type" value="Genomic_DNA"/>
</dbReference>
<keyword evidence="2" id="KW-1185">Reference proteome</keyword>
<evidence type="ECO:0000313" key="1">
    <source>
        <dbReference type="EMBL" id="SHJ23205.1"/>
    </source>
</evidence>
<reference evidence="2" key="1">
    <citation type="submission" date="2016-11" db="EMBL/GenBank/DDBJ databases">
        <authorList>
            <person name="Varghese N."/>
            <person name="Submissions S."/>
        </authorList>
    </citation>
    <scope>NUCLEOTIDE SEQUENCE [LARGE SCALE GENOMIC DNA]</scope>
    <source>
        <strain evidence="2">DSM 19858</strain>
    </source>
</reference>
<organism evidence="1 2">
    <name type="scientific">Pseudozobellia thermophila</name>
    <dbReference type="NCBI Taxonomy" id="192903"/>
    <lineage>
        <taxon>Bacteria</taxon>
        <taxon>Pseudomonadati</taxon>
        <taxon>Bacteroidota</taxon>
        <taxon>Flavobacteriia</taxon>
        <taxon>Flavobacteriales</taxon>
        <taxon>Flavobacteriaceae</taxon>
        <taxon>Pseudozobellia</taxon>
    </lineage>
</organism>
<dbReference type="AlphaFoldDB" id="A0A1M6HM22"/>
<protein>
    <submittedName>
        <fullName evidence="1">Uncharacterized protein</fullName>
    </submittedName>
</protein>
<dbReference type="STRING" id="192903.SAMN04488513_103101"/>